<dbReference type="EMBL" id="VIVQ01000001">
    <property type="protein sequence ID" value="TWE12118.1"/>
    <property type="molecule type" value="Genomic_DNA"/>
</dbReference>
<gene>
    <name evidence="2" type="ORF">BKA23_0914</name>
</gene>
<organism evidence="2 3">
    <name type="scientific">Rudaeicoccus suwonensis</name>
    <dbReference type="NCBI Taxonomy" id="657409"/>
    <lineage>
        <taxon>Bacteria</taxon>
        <taxon>Bacillati</taxon>
        <taxon>Actinomycetota</taxon>
        <taxon>Actinomycetes</taxon>
        <taxon>Micrococcales</taxon>
        <taxon>Dermacoccaceae</taxon>
        <taxon>Rudaeicoccus</taxon>
    </lineage>
</organism>
<accession>A0A561E909</accession>
<feature type="region of interest" description="Disordered" evidence="1">
    <location>
        <begin position="116"/>
        <end position="138"/>
    </location>
</feature>
<name>A0A561E909_9MICO</name>
<reference evidence="2 3" key="1">
    <citation type="submission" date="2019-06" db="EMBL/GenBank/DDBJ databases">
        <title>Sequencing the genomes of 1000 actinobacteria strains.</title>
        <authorList>
            <person name="Klenk H.-P."/>
        </authorList>
    </citation>
    <scope>NUCLEOTIDE SEQUENCE [LARGE SCALE GENOMIC DNA]</scope>
    <source>
        <strain evidence="2 3">DSM 19560</strain>
    </source>
</reference>
<comment type="caution">
    <text evidence="2">The sequence shown here is derived from an EMBL/GenBank/DDBJ whole genome shotgun (WGS) entry which is preliminary data.</text>
</comment>
<dbReference type="Proteomes" id="UP000318297">
    <property type="component" value="Unassembled WGS sequence"/>
</dbReference>
<protein>
    <submittedName>
        <fullName evidence="2">Uncharacterized protein</fullName>
    </submittedName>
</protein>
<evidence type="ECO:0000313" key="2">
    <source>
        <dbReference type="EMBL" id="TWE12118.1"/>
    </source>
</evidence>
<keyword evidence="3" id="KW-1185">Reference proteome</keyword>
<feature type="region of interest" description="Disordered" evidence="1">
    <location>
        <begin position="228"/>
        <end position="249"/>
    </location>
</feature>
<evidence type="ECO:0000256" key="1">
    <source>
        <dbReference type="SAM" id="MobiDB-lite"/>
    </source>
</evidence>
<feature type="region of interest" description="Disordered" evidence="1">
    <location>
        <begin position="168"/>
        <end position="198"/>
    </location>
</feature>
<sequence length="261" mass="27917">MASAPVPRCQLTGTCMSLNTSWRDLPFHRQRPRTVVTCWRHRLGRAPGPCVPTPVACPCAWSCVAGTPSRCPGMIMHSWHPVTLPRRPVIAWLALLRPAPAPGHCMAGSPSPCPGARSLHGSAPSSHVRPQHTSTSPTTTCAITTRLTKAAGTSRFGQFNHERTGRFSSLAATSHRVQRGHTSSGSSHRRRRANAGDTGCSAISASIAAETPCGTTGFHATARPSATYDRTASGIERTRSRSPTNRKSATAYVEIRSCRHA</sequence>
<evidence type="ECO:0000313" key="3">
    <source>
        <dbReference type="Proteomes" id="UP000318297"/>
    </source>
</evidence>
<dbReference type="AlphaFoldDB" id="A0A561E909"/>
<proteinExistence type="predicted"/>